<evidence type="ECO:0000313" key="11">
    <source>
        <dbReference type="Proteomes" id="UP000077266"/>
    </source>
</evidence>
<dbReference type="OrthoDB" id="187171at2759"/>
<keyword evidence="11" id="KW-1185">Reference proteome</keyword>
<evidence type="ECO:0000256" key="4">
    <source>
        <dbReference type="ARBA" id="ARBA00022801"/>
    </source>
</evidence>
<dbReference type="PANTHER" id="PTHR46187">
    <property type="entry name" value="ALKALINE CERAMIDASE 3"/>
    <property type="match status" value="1"/>
</dbReference>
<feature type="transmembrane region" description="Helical" evidence="9">
    <location>
        <begin position="85"/>
        <end position="102"/>
    </location>
</feature>
<feature type="transmembrane region" description="Helical" evidence="9">
    <location>
        <begin position="114"/>
        <end position="131"/>
    </location>
</feature>
<keyword evidence="6 9" id="KW-0472">Membrane</keyword>
<dbReference type="EMBL" id="KV425985">
    <property type="protein sequence ID" value="KZV93687.1"/>
    <property type="molecule type" value="Genomic_DNA"/>
</dbReference>
<comment type="similarity">
    <text evidence="2">Belongs to the alkaline ceramidase family.</text>
</comment>
<dbReference type="Pfam" id="PF05875">
    <property type="entry name" value="Ceramidase"/>
    <property type="match status" value="1"/>
</dbReference>
<evidence type="ECO:0000256" key="7">
    <source>
        <dbReference type="PIRSR" id="PIRSR608901-1"/>
    </source>
</evidence>
<dbReference type="InParanoid" id="A0A165IPF0"/>
<dbReference type="AlphaFoldDB" id="A0A165IPF0"/>
<dbReference type="InterPro" id="IPR008901">
    <property type="entry name" value="ACER"/>
</dbReference>
<dbReference type="GO" id="GO:0046514">
    <property type="term" value="P:ceramide catabolic process"/>
    <property type="evidence" value="ECO:0007669"/>
    <property type="project" value="TreeGrafter"/>
</dbReference>
<evidence type="ECO:0000256" key="9">
    <source>
        <dbReference type="SAM" id="Phobius"/>
    </source>
</evidence>
<feature type="binding site" evidence="7">
    <location>
        <position position="10"/>
    </location>
    <ligand>
        <name>Ca(2+)</name>
        <dbReference type="ChEBI" id="CHEBI:29108"/>
    </ligand>
</feature>
<feature type="transmembrane region" description="Helical" evidence="9">
    <location>
        <begin position="175"/>
        <end position="193"/>
    </location>
</feature>
<dbReference type="Proteomes" id="UP000077266">
    <property type="component" value="Unassembled WGS sequence"/>
</dbReference>
<feature type="binding site" evidence="8">
    <location>
        <position position="223"/>
    </location>
    <ligand>
        <name>Zn(2+)</name>
        <dbReference type="ChEBI" id="CHEBI:29105"/>
        <note>catalytic</note>
    </ligand>
</feature>
<comment type="cofactor">
    <cofactor evidence="8">
        <name>Zn(2+)</name>
        <dbReference type="ChEBI" id="CHEBI:29105"/>
    </cofactor>
</comment>
<feature type="binding site" evidence="8">
    <location>
        <position position="219"/>
    </location>
    <ligand>
        <name>Zn(2+)</name>
        <dbReference type="ChEBI" id="CHEBI:29105"/>
        <note>catalytic</note>
    </ligand>
</feature>
<feature type="binding site" evidence="7">
    <location>
        <position position="24"/>
    </location>
    <ligand>
        <name>Ca(2+)</name>
        <dbReference type="ChEBI" id="CHEBI:29108"/>
    </ligand>
</feature>
<protein>
    <submittedName>
        <fullName evidence="10">Alkaline phytoceramidase</fullName>
    </submittedName>
</protein>
<evidence type="ECO:0000313" key="10">
    <source>
        <dbReference type="EMBL" id="KZV93687.1"/>
    </source>
</evidence>
<dbReference type="GO" id="GO:0016811">
    <property type="term" value="F:hydrolase activity, acting on carbon-nitrogen (but not peptide) bonds, in linear amides"/>
    <property type="evidence" value="ECO:0007669"/>
    <property type="project" value="InterPro"/>
</dbReference>
<dbReference type="GO" id="GO:0046513">
    <property type="term" value="P:ceramide biosynthetic process"/>
    <property type="evidence" value="ECO:0007669"/>
    <property type="project" value="TreeGrafter"/>
</dbReference>
<evidence type="ECO:0000256" key="5">
    <source>
        <dbReference type="ARBA" id="ARBA00022989"/>
    </source>
</evidence>
<feature type="transmembrane region" description="Helical" evidence="9">
    <location>
        <begin position="54"/>
        <end position="73"/>
    </location>
</feature>
<feature type="transmembrane region" description="Helical" evidence="9">
    <location>
        <begin position="137"/>
        <end position="155"/>
    </location>
</feature>
<dbReference type="PANTHER" id="PTHR46187:SF3">
    <property type="entry name" value="ALKALINE CERAMIDASE 3"/>
    <property type="match status" value="1"/>
</dbReference>
<feature type="binding site" evidence="7">
    <location>
        <position position="15"/>
    </location>
    <ligand>
        <name>Ca(2+)</name>
        <dbReference type="ChEBI" id="CHEBI:29108"/>
    </ligand>
</feature>
<keyword evidence="8" id="KW-0862">Zinc</keyword>
<feature type="binding site" evidence="7">
    <location>
        <position position="11"/>
    </location>
    <ligand>
        <name>Ca(2+)</name>
        <dbReference type="ChEBI" id="CHEBI:29108"/>
    </ligand>
</feature>
<keyword evidence="4" id="KW-0378">Hydrolase</keyword>
<accession>A0A165IPF0</accession>
<evidence type="ECO:0000256" key="6">
    <source>
        <dbReference type="ARBA" id="ARBA00023136"/>
    </source>
</evidence>
<organism evidence="10 11">
    <name type="scientific">Exidia glandulosa HHB12029</name>
    <dbReference type="NCBI Taxonomy" id="1314781"/>
    <lineage>
        <taxon>Eukaryota</taxon>
        <taxon>Fungi</taxon>
        <taxon>Dikarya</taxon>
        <taxon>Basidiomycota</taxon>
        <taxon>Agaricomycotina</taxon>
        <taxon>Agaricomycetes</taxon>
        <taxon>Auriculariales</taxon>
        <taxon>Exidiaceae</taxon>
        <taxon>Exidia</taxon>
    </lineage>
</organism>
<comment type="subcellular location">
    <subcellularLocation>
        <location evidence="1">Membrane</location>
        <topology evidence="1">Multi-pass membrane protein</topology>
    </subcellularLocation>
</comment>
<dbReference type="GO" id="GO:0046872">
    <property type="term" value="F:metal ion binding"/>
    <property type="evidence" value="ECO:0007669"/>
    <property type="project" value="UniProtKB-KW"/>
</dbReference>
<keyword evidence="5 9" id="KW-1133">Transmembrane helix</keyword>
<dbReference type="GO" id="GO:0005789">
    <property type="term" value="C:endoplasmic reticulum membrane"/>
    <property type="evidence" value="ECO:0007669"/>
    <property type="project" value="TreeGrafter"/>
</dbReference>
<reference evidence="10 11" key="1">
    <citation type="journal article" date="2016" name="Mol. Biol. Evol.">
        <title>Comparative Genomics of Early-Diverging Mushroom-Forming Fungi Provides Insights into the Origins of Lignocellulose Decay Capabilities.</title>
        <authorList>
            <person name="Nagy L.G."/>
            <person name="Riley R."/>
            <person name="Tritt A."/>
            <person name="Adam C."/>
            <person name="Daum C."/>
            <person name="Floudas D."/>
            <person name="Sun H."/>
            <person name="Yadav J.S."/>
            <person name="Pangilinan J."/>
            <person name="Larsson K.H."/>
            <person name="Matsuura K."/>
            <person name="Barry K."/>
            <person name="Labutti K."/>
            <person name="Kuo R."/>
            <person name="Ohm R.A."/>
            <person name="Bhattacharya S.S."/>
            <person name="Shirouzu T."/>
            <person name="Yoshinaga Y."/>
            <person name="Martin F.M."/>
            <person name="Grigoriev I.V."/>
            <person name="Hibbett D.S."/>
        </authorList>
    </citation>
    <scope>NUCLEOTIDE SEQUENCE [LARGE SCALE GENOMIC DNA]</scope>
    <source>
        <strain evidence="10 11">HHB12029</strain>
    </source>
</reference>
<keyword evidence="7" id="KW-0479">Metal-binding</keyword>
<feature type="transmembrane region" description="Helical" evidence="9">
    <location>
        <begin position="220"/>
        <end position="244"/>
    </location>
</feature>
<feature type="binding site" evidence="7">
    <location>
        <position position="13"/>
    </location>
    <ligand>
        <name>Ca(2+)</name>
        <dbReference type="ChEBI" id="CHEBI:29108"/>
    </ligand>
</feature>
<name>A0A165IPF0_EXIGL</name>
<feature type="transmembrane region" description="Helical" evidence="9">
    <location>
        <begin position="25"/>
        <end position="42"/>
    </location>
</feature>
<evidence type="ECO:0000256" key="3">
    <source>
        <dbReference type="ARBA" id="ARBA00022692"/>
    </source>
</evidence>
<evidence type="ECO:0000256" key="2">
    <source>
        <dbReference type="ARBA" id="ARBA00009780"/>
    </source>
</evidence>
<dbReference type="STRING" id="1314781.A0A165IPF0"/>
<evidence type="ECO:0000256" key="1">
    <source>
        <dbReference type="ARBA" id="ARBA00004141"/>
    </source>
</evidence>
<feature type="binding site" evidence="8">
    <location>
        <position position="72"/>
    </location>
    <ligand>
        <name>Zn(2+)</name>
        <dbReference type="ChEBI" id="CHEBI:29105"/>
        <note>catalytic</note>
    </ligand>
</feature>
<evidence type="ECO:0000256" key="8">
    <source>
        <dbReference type="PIRSR" id="PIRSR608901-2"/>
    </source>
</evidence>
<keyword evidence="3 9" id="KW-0812">Transmembrane</keyword>
<proteinExistence type="inferred from homology"/>
<keyword evidence="7" id="KW-0106">Calcium</keyword>
<sequence length="275" mass="30412">MAFWGPATIDWCEENYRFSSSVAELANTLSNVVGVALAAYGCQFAIEERLPLRYLACFTIFAVVGLGSMAFHASLKYGPQLLDEVPMIICVSQCAYILFELSPAPRHRAIRRQALTALIAILDVLFVSAYIAYPNPVFHQVVFGLLMVVTAGRSLQLLNRNTSHLSQRTRTTSSLILWVGACAFVLGFLLWNLDNAFCGTLTGFKHRVGYPCAFLLEGHAYWHVLTATGTYAMLVGITCTSLCIRDGEGRYTIAYKFGALPFVRRVSPACIQKEE</sequence>
<gene>
    <name evidence="10" type="ORF">EXIGLDRAFT_612664</name>
</gene>